<accession>A0A9Q0EGN4</accession>
<organism evidence="2 3">
    <name type="scientific">Muraenolepis orangiensis</name>
    <name type="common">Patagonian moray cod</name>
    <dbReference type="NCBI Taxonomy" id="630683"/>
    <lineage>
        <taxon>Eukaryota</taxon>
        <taxon>Metazoa</taxon>
        <taxon>Chordata</taxon>
        <taxon>Craniata</taxon>
        <taxon>Vertebrata</taxon>
        <taxon>Euteleostomi</taxon>
        <taxon>Actinopterygii</taxon>
        <taxon>Neopterygii</taxon>
        <taxon>Teleostei</taxon>
        <taxon>Neoteleostei</taxon>
        <taxon>Acanthomorphata</taxon>
        <taxon>Zeiogadaria</taxon>
        <taxon>Gadariae</taxon>
        <taxon>Gadiformes</taxon>
        <taxon>Muraenolepidoidei</taxon>
        <taxon>Muraenolepididae</taxon>
        <taxon>Muraenolepis</taxon>
    </lineage>
</organism>
<sequence length="138" mass="14748">MPLPHPLSRCHPSSPVESSRFGSSGNLSQVSSQLSEMGQESTGGSELEESFHSYHSPGFRPPSFSSTGGPPPANGLHHPTNGHSPQGVEAVLRTSAKDLAQGLSSSTVTETPADRRLTKFLGYEKSLIKKFDYNVNLN</sequence>
<feature type="compositionally biased region" description="Polar residues" evidence="1">
    <location>
        <begin position="15"/>
        <end position="44"/>
    </location>
</feature>
<proteinExistence type="predicted"/>
<evidence type="ECO:0000313" key="3">
    <source>
        <dbReference type="Proteomes" id="UP001148018"/>
    </source>
</evidence>
<dbReference type="OrthoDB" id="8911361at2759"/>
<name>A0A9Q0EGN4_9TELE</name>
<gene>
    <name evidence="2" type="ORF">NHX12_027303</name>
</gene>
<dbReference type="AlphaFoldDB" id="A0A9Q0EGN4"/>
<dbReference type="EMBL" id="JANIIK010000043">
    <property type="protein sequence ID" value="KAJ3605253.1"/>
    <property type="molecule type" value="Genomic_DNA"/>
</dbReference>
<feature type="compositionally biased region" description="Low complexity" evidence="1">
    <location>
        <begin position="56"/>
        <end position="68"/>
    </location>
</feature>
<evidence type="ECO:0000313" key="2">
    <source>
        <dbReference type="EMBL" id="KAJ3605253.1"/>
    </source>
</evidence>
<evidence type="ECO:0000256" key="1">
    <source>
        <dbReference type="SAM" id="MobiDB-lite"/>
    </source>
</evidence>
<reference evidence="2" key="1">
    <citation type="submission" date="2022-07" db="EMBL/GenBank/DDBJ databases">
        <title>Chromosome-level genome of Muraenolepis orangiensis.</title>
        <authorList>
            <person name="Kim J."/>
        </authorList>
    </citation>
    <scope>NUCLEOTIDE SEQUENCE</scope>
    <source>
        <strain evidence="2">KU_S4_2022</strain>
        <tissue evidence="2">Muscle</tissue>
    </source>
</reference>
<dbReference type="Proteomes" id="UP001148018">
    <property type="component" value="Unassembled WGS sequence"/>
</dbReference>
<protein>
    <submittedName>
        <fullName evidence="2">Uncharacterized protein</fullName>
    </submittedName>
</protein>
<keyword evidence="3" id="KW-1185">Reference proteome</keyword>
<comment type="caution">
    <text evidence="2">The sequence shown here is derived from an EMBL/GenBank/DDBJ whole genome shotgun (WGS) entry which is preliminary data.</text>
</comment>
<feature type="region of interest" description="Disordered" evidence="1">
    <location>
        <begin position="1"/>
        <end position="87"/>
    </location>
</feature>